<dbReference type="Gene3D" id="3.30.70.1230">
    <property type="entry name" value="Nucleotide cyclase"/>
    <property type="match status" value="1"/>
</dbReference>
<evidence type="ECO:0000259" key="8">
    <source>
        <dbReference type="Pfam" id="PF00211"/>
    </source>
</evidence>
<reference evidence="9 10" key="1">
    <citation type="journal article" date="2010" name="Science">
        <title>Genomic analysis of organismal complexity in the multicellular green alga Volvox carteri.</title>
        <authorList>
            <person name="Prochnik S.E."/>
            <person name="Umen J."/>
            <person name="Nedelcu A.M."/>
            <person name="Hallmann A."/>
            <person name="Miller S.M."/>
            <person name="Nishii I."/>
            <person name="Ferris P."/>
            <person name="Kuo A."/>
            <person name="Mitros T."/>
            <person name="Fritz-Laylin L.K."/>
            <person name="Hellsten U."/>
            <person name="Chapman J."/>
            <person name="Simakov O."/>
            <person name="Rensing S.A."/>
            <person name="Terry A."/>
            <person name="Pangilinan J."/>
            <person name="Kapitonov V."/>
            <person name="Jurka J."/>
            <person name="Salamov A."/>
            <person name="Shapiro H."/>
            <person name="Schmutz J."/>
            <person name="Grimwood J."/>
            <person name="Lindquist E."/>
            <person name="Lucas S."/>
            <person name="Grigoriev I.V."/>
            <person name="Schmitt R."/>
            <person name="Kirk D."/>
            <person name="Rokhsar D.S."/>
        </authorList>
    </citation>
    <scope>NUCLEOTIDE SEQUENCE [LARGE SCALE GENOMIC DNA]</scope>
    <source>
        <strain evidence="10">f. Nagariensis / Eve</strain>
    </source>
</reference>
<dbReference type="GO" id="GO:0035556">
    <property type="term" value="P:intracellular signal transduction"/>
    <property type="evidence" value="ECO:0007669"/>
    <property type="project" value="InterPro"/>
</dbReference>
<evidence type="ECO:0000256" key="6">
    <source>
        <dbReference type="ARBA" id="ARBA00023239"/>
    </source>
</evidence>
<dbReference type="InterPro" id="IPR029787">
    <property type="entry name" value="Nucleotide_cyclase"/>
</dbReference>
<dbReference type="InParanoid" id="D8UF92"/>
<keyword evidence="10" id="KW-1185">Reference proteome</keyword>
<accession>D8UF92</accession>
<name>D8UF92_VOLCA</name>
<evidence type="ECO:0000313" key="10">
    <source>
        <dbReference type="Proteomes" id="UP000001058"/>
    </source>
</evidence>
<dbReference type="SUPFAM" id="SSF55073">
    <property type="entry name" value="Nucleotide cyclase"/>
    <property type="match status" value="1"/>
</dbReference>
<dbReference type="STRING" id="3068.D8UF92"/>
<dbReference type="Proteomes" id="UP000001058">
    <property type="component" value="Unassembled WGS sequence"/>
</dbReference>
<sequence length="343" mass="35580">MSSTSTVMLMVKMTVAAQTRQCLLIGGRQSKSGIRHPADGEAADGEAANGEAANGEAADSEAADGEAADGEAADGEAADGEAADGEAADGEAADGEAADGEAADGEAADGEAADGEAADGEAADGETADGEAADGEAADGEMLAARRPTARRPTQTVHSRAGKRERTQATTNETTSGILLCFTTCYCRFYLKPLHPTLTWDETRTRHGTSHAESSCILGRQETDNSNFNRRRRLDDLVNVASRMESTGVPGAVHISAATRALLGAAADGFLSTGGIPVKGKGFMLTYVYDPCGVAPQRSQTVSRTGSACTEYGIRHNTDMARVCTIMSVLYFGSVLRCRFPQL</sequence>
<dbReference type="GeneID" id="9626750"/>
<keyword evidence="3" id="KW-0547">Nucleotide-binding</keyword>
<feature type="domain" description="Guanylate cyclase" evidence="8">
    <location>
        <begin position="237"/>
        <end position="288"/>
    </location>
</feature>
<dbReference type="GO" id="GO:0007168">
    <property type="term" value="P:receptor guanylyl cyclase signaling pathway"/>
    <property type="evidence" value="ECO:0007669"/>
    <property type="project" value="TreeGrafter"/>
</dbReference>
<dbReference type="EMBL" id="GL378392">
    <property type="protein sequence ID" value="EFJ41644.1"/>
    <property type="molecule type" value="Genomic_DNA"/>
</dbReference>
<keyword evidence="2" id="KW-0812">Transmembrane</keyword>
<proteinExistence type="predicted"/>
<dbReference type="GO" id="GO:0004016">
    <property type="term" value="F:adenylate cyclase activity"/>
    <property type="evidence" value="ECO:0007669"/>
    <property type="project" value="TreeGrafter"/>
</dbReference>
<evidence type="ECO:0000256" key="4">
    <source>
        <dbReference type="ARBA" id="ARBA00022989"/>
    </source>
</evidence>
<dbReference type="PANTHER" id="PTHR11920:SF335">
    <property type="entry name" value="GUANYLATE CYCLASE"/>
    <property type="match status" value="1"/>
</dbReference>
<dbReference type="AlphaFoldDB" id="D8UF92"/>
<dbReference type="InterPro" id="IPR001054">
    <property type="entry name" value="A/G_cyclase"/>
</dbReference>
<evidence type="ECO:0000256" key="3">
    <source>
        <dbReference type="ARBA" id="ARBA00022741"/>
    </source>
</evidence>
<comment type="subcellular location">
    <subcellularLocation>
        <location evidence="1">Membrane</location>
    </subcellularLocation>
</comment>
<organism evidence="10">
    <name type="scientific">Volvox carteri f. nagariensis</name>
    <dbReference type="NCBI Taxonomy" id="3068"/>
    <lineage>
        <taxon>Eukaryota</taxon>
        <taxon>Viridiplantae</taxon>
        <taxon>Chlorophyta</taxon>
        <taxon>core chlorophytes</taxon>
        <taxon>Chlorophyceae</taxon>
        <taxon>CS clade</taxon>
        <taxon>Chlamydomonadales</taxon>
        <taxon>Volvocaceae</taxon>
        <taxon>Volvox</taxon>
    </lineage>
</organism>
<keyword evidence="5" id="KW-0472">Membrane</keyword>
<dbReference type="GO" id="GO:0004383">
    <property type="term" value="F:guanylate cyclase activity"/>
    <property type="evidence" value="ECO:0007669"/>
    <property type="project" value="TreeGrafter"/>
</dbReference>
<dbReference type="Pfam" id="PF00211">
    <property type="entry name" value="Guanylate_cyc"/>
    <property type="match status" value="1"/>
</dbReference>
<gene>
    <name evidence="9" type="ORF">VOLCADRAFT_98405</name>
</gene>
<evidence type="ECO:0000256" key="2">
    <source>
        <dbReference type="ARBA" id="ARBA00022692"/>
    </source>
</evidence>
<keyword evidence="6" id="KW-0456">Lyase</keyword>
<evidence type="ECO:0000256" key="7">
    <source>
        <dbReference type="SAM" id="MobiDB-lite"/>
    </source>
</evidence>
<dbReference type="GO" id="GO:0005886">
    <property type="term" value="C:plasma membrane"/>
    <property type="evidence" value="ECO:0007669"/>
    <property type="project" value="TreeGrafter"/>
</dbReference>
<feature type="compositionally biased region" description="Acidic residues" evidence="7">
    <location>
        <begin position="58"/>
        <end position="139"/>
    </location>
</feature>
<dbReference type="GO" id="GO:0000166">
    <property type="term" value="F:nucleotide binding"/>
    <property type="evidence" value="ECO:0007669"/>
    <property type="project" value="UniProtKB-KW"/>
</dbReference>
<feature type="compositionally biased region" description="Low complexity" evidence="7">
    <location>
        <begin position="45"/>
        <end position="57"/>
    </location>
</feature>
<dbReference type="InterPro" id="IPR050401">
    <property type="entry name" value="Cyclic_nucleotide_synthase"/>
</dbReference>
<dbReference type="RefSeq" id="XP_002957300.1">
    <property type="nucleotide sequence ID" value="XM_002957254.1"/>
</dbReference>
<protein>
    <recommendedName>
        <fullName evidence="8">Guanylate cyclase domain-containing protein</fullName>
    </recommendedName>
</protein>
<evidence type="ECO:0000256" key="5">
    <source>
        <dbReference type="ARBA" id="ARBA00023136"/>
    </source>
</evidence>
<keyword evidence="4" id="KW-1133">Transmembrane helix</keyword>
<dbReference type="PANTHER" id="PTHR11920">
    <property type="entry name" value="GUANYLYL CYCLASE"/>
    <property type="match status" value="1"/>
</dbReference>
<evidence type="ECO:0000256" key="1">
    <source>
        <dbReference type="ARBA" id="ARBA00004370"/>
    </source>
</evidence>
<feature type="compositionally biased region" description="Low complexity" evidence="7">
    <location>
        <begin position="145"/>
        <end position="154"/>
    </location>
</feature>
<dbReference type="GO" id="GO:0001653">
    <property type="term" value="F:peptide receptor activity"/>
    <property type="evidence" value="ECO:0007669"/>
    <property type="project" value="TreeGrafter"/>
</dbReference>
<evidence type="ECO:0000313" key="9">
    <source>
        <dbReference type="EMBL" id="EFJ41644.1"/>
    </source>
</evidence>
<feature type="region of interest" description="Disordered" evidence="7">
    <location>
        <begin position="28"/>
        <end position="171"/>
    </location>
</feature>
<dbReference type="KEGG" id="vcn:VOLCADRAFT_98405"/>